<feature type="region of interest" description="Disordered" evidence="2">
    <location>
        <begin position="25"/>
        <end position="60"/>
    </location>
</feature>
<dbReference type="AlphaFoldDB" id="A0A8H7S598"/>
<keyword evidence="1" id="KW-0175">Coiled coil</keyword>
<accession>A0A8H7S598</accession>
<keyword evidence="4" id="KW-1185">Reference proteome</keyword>
<dbReference type="EMBL" id="JAEPRB010000071">
    <property type="protein sequence ID" value="KAG2222970.1"/>
    <property type="molecule type" value="Genomic_DNA"/>
</dbReference>
<feature type="region of interest" description="Disordered" evidence="2">
    <location>
        <begin position="248"/>
        <end position="297"/>
    </location>
</feature>
<evidence type="ECO:0000313" key="4">
    <source>
        <dbReference type="Proteomes" id="UP000646827"/>
    </source>
</evidence>
<comment type="caution">
    <text evidence="3">The sequence shown here is derived from an EMBL/GenBank/DDBJ whole genome shotgun (WGS) entry which is preliminary data.</text>
</comment>
<feature type="coiled-coil region" evidence="1">
    <location>
        <begin position="180"/>
        <end position="207"/>
    </location>
</feature>
<evidence type="ECO:0000256" key="2">
    <source>
        <dbReference type="SAM" id="MobiDB-lite"/>
    </source>
</evidence>
<feature type="compositionally biased region" description="Acidic residues" evidence="2">
    <location>
        <begin position="264"/>
        <end position="294"/>
    </location>
</feature>
<sequence>MNQNHDHYKDQHHDNATQNDQQHSWYYDTHPSYSSSHQSQDLQDQQPHEKRARHSYQQTSSYYDNYAAYHSYYNSNYERQQQPITQSDEQATWYVESDPYSSVYQQSQQPQQQVQQQEQSYSSYYYHNDYTNDNYNALHNQGHAPLYNQQESMNKPAASTIITTSSSPAANPILATSVPMTSNNNEIKQEEHKNKQYEQISDQLVEATINSILSNEKAGSNEHRSVPPVLSKDTGIMMLLNDNENNVAVIGDDESDGENSNSYNEDEIDESEDKEDEEDTGYEDEDEELEDDSDSVASYKTALNEPSGFDDDEEDEDNENNAILLSDIYSTGEKIEWKMGKHFMNLINEHGEEPGVEHNKGALEHHRIRLPTLTSVFFDKPDATEWATEVIHKFSKVDISIALTNKAYFMELTGTLGQCYYAIKAMDAILLDYVRLRTTYVLLRIDGPRFKQQAKNIENVLSTIVPDEQCISGLEDLHVTVARVPVTTDKRFKCLINTIKEAGDELREALKEDHFIGRFNQVYDITNTYLGVSSGRKKTDAIGVIRRVIQDKLKAAGLFANVSDVGKNMHMTLYASKNRSARCKHGALLTREALQDALTSQGVEFDYGPTVVTKIEVTRRAISLSAPFRHLSDFAYDI</sequence>
<gene>
    <name evidence="3" type="ORF">INT45_012948</name>
</gene>
<evidence type="ECO:0000313" key="3">
    <source>
        <dbReference type="EMBL" id="KAG2222970.1"/>
    </source>
</evidence>
<organism evidence="3 4">
    <name type="scientific">Circinella minor</name>
    <dbReference type="NCBI Taxonomy" id="1195481"/>
    <lineage>
        <taxon>Eukaryota</taxon>
        <taxon>Fungi</taxon>
        <taxon>Fungi incertae sedis</taxon>
        <taxon>Mucoromycota</taxon>
        <taxon>Mucoromycotina</taxon>
        <taxon>Mucoromycetes</taxon>
        <taxon>Mucorales</taxon>
        <taxon>Lichtheimiaceae</taxon>
        <taxon>Circinella</taxon>
    </lineage>
</organism>
<dbReference type="OrthoDB" id="2298623at2759"/>
<proteinExistence type="predicted"/>
<feature type="compositionally biased region" description="Low complexity" evidence="2">
    <location>
        <begin position="32"/>
        <end position="45"/>
    </location>
</feature>
<dbReference type="Gene3D" id="3.90.1140.10">
    <property type="entry name" value="Cyclic phosphodiesterase"/>
    <property type="match status" value="1"/>
</dbReference>
<protein>
    <submittedName>
        <fullName evidence="3">Uncharacterized protein</fullName>
    </submittedName>
</protein>
<dbReference type="Proteomes" id="UP000646827">
    <property type="component" value="Unassembled WGS sequence"/>
</dbReference>
<name>A0A8H7S598_9FUNG</name>
<reference evidence="3 4" key="1">
    <citation type="submission" date="2020-12" db="EMBL/GenBank/DDBJ databases">
        <title>Metabolic potential, ecology and presence of endohyphal bacteria is reflected in genomic diversity of Mucoromycotina.</title>
        <authorList>
            <person name="Muszewska A."/>
            <person name="Okrasinska A."/>
            <person name="Steczkiewicz K."/>
            <person name="Drgas O."/>
            <person name="Orlowska M."/>
            <person name="Perlinska-Lenart U."/>
            <person name="Aleksandrzak-Piekarczyk T."/>
            <person name="Szatraj K."/>
            <person name="Zielenkiewicz U."/>
            <person name="Pilsyk S."/>
            <person name="Malc E."/>
            <person name="Mieczkowski P."/>
            <person name="Kruszewska J.S."/>
            <person name="Biernat P."/>
            <person name="Pawlowska J."/>
        </authorList>
    </citation>
    <scope>NUCLEOTIDE SEQUENCE [LARGE SCALE GENOMIC DNA]</scope>
    <source>
        <strain evidence="3 4">CBS 142.35</strain>
    </source>
</reference>
<evidence type="ECO:0000256" key="1">
    <source>
        <dbReference type="SAM" id="Coils"/>
    </source>
</evidence>